<dbReference type="SUPFAM" id="SSF51905">
    <property type="entry name" value="FAD/NAD(P)-binding domain"/>
    <property type="match status" value="1"/>
</dbReference>
<feature type="non-terminal residue" evidence="8">
    <location>
        <position position="99"/>
    </location>
</feature>
<feature type="domain" description="Type II secretion system protein GspF" evidence="7">
    <location>
        <begin position="30"/>
        <end position="99"/>
    </location>
</feature>
<name>A0A0F9GW60_9ZZZZ</name>
<evidence type="ECO:0000256" key="4">
    <source>
        <dbReference type="ARBA" id="ARBA00022692"/>
    </source>
</evidence>
<evidence type="ECO:0000259" key="7">
    <source>
        <dbReference type="Pfam" id="PF00482"/>
    </source>
</evidence>
<dbReference type="PANTHER" id="PTHR30012">
    <property type="entry name" value="GENERAL SECRETION PATHWAY PROTEIN"/>
    <property type="match status" value="1"/>
</dbReference>
<keyword evidence="5" id="KW-1133">Transmembrane helix</keyword>
<dbReference type="GO" id="GO:0005886">
    <property type="term" value="C:plasma membrane"/>
    <property type="evidence" value="ECO:0007669"/>
    <property type="project" value="UniProtKB-SubCell"/>
</dbReference>
<keyword evidence="3" id="KW-1003">Cell membrane</keyword>
<comment type="caution">
    <text evidence="8">The sequence shown here is derived from an EMBL/GenBank/DDBJ whole genome shotgun (WGS) entry which is preliminary data.</text>
</comment>
<evidence type="ECO:0000256" key="6">
    <source>
        <dbReference type="ARBA" id="ARBA00023136"/>
    </source>
</evidence>
<dbReference type="PANTHER" id="PTHR30012:SF0">
    <property type="entry name" value="TYPE II SECRETION SYSTEM PROTEIN F-RELATED"/>
    <property type="match status" value="1"/>
</dbReference>
<dbReference type="InterPro" id="IPR036188">
    <property type="entry name" value="FAD/NAD-bd_sf"/>
</dbReference>
<reference evidence="8" key="1">
    <citation type="journal article" date="2015" name="Nature">
        <title>Complex archaea that bridge the gap between prokaryotes and eukaryotes.</title>
        <authorList>
            <person name="Spang A."/>
            <person name="Saw J.H."/>
            <person name="Jorgensen S.L."/>
            <person name="Zaremba-Niedzwiedzka K."/>
            <person name="Martijn J."/>
            <person name="Lind A.E."/>
            <person name="van Eijk R."/>
            <person name="Schleper C."/>
            <person name="Guy L."/>
            <person name="Ettema T.J."/>
        </authorList>
    </citation>
    <scope>NUCLEOTIDE SEQUENCE</scope>
</reference>
<dbReference type="EMBL" id="LAZR01024902">
    <property type="protein sequence ID" value="KKL73625.1"/>
    <property type="molecule type" value="Genomic_DNA"/>
</dbReference>
<protein>
    <recommendedName>
        <fullName evidence="7">Type II secretion system protein GspF domain-containing protein</fullName>
    </recommendedName>
</protein>
<sequence>MKSFDLIIIGGGAGAFAAAIRANEHKANTAMINAGLPITSCLSILAEQTTNSFLAKVIVDVQKDVEAGQALSTSMAKHPKAFSTMFVSMVRAGEASGVL</sequence>
<gene>
    <name evidence="8" type="ORF">LCGC14_2073000</name>
</gene>
<evidence type="ECO:0000256" key="5">
    <source>
        <dbReference type="ARBA" id="ARBA00022989"/>
    </source>
</evidence>
<organism evidence="8">
    <name type="scientific">marine sediment metagenome</name>
    <dbReference type="NCBI Taxonomy" id="412755"/>
    <lineage>
        <taxon>unclassified sequences</taxon>
        <taxon>metagenomes</taxon>
        <taxon>ecological metagenomes</taxon>
    </lineage>
</organism>
<comment type="subcellular location">
    <subcellularLocation>
        <location evidence="1">Cell membrane</location>
        <topology evidence="1">Multi-pass membrane protein</topology>
    </subcellularLocation>
</comment>
<dbReference type="GO" id="GO:0016491">
    <property type="term" value="F:oxidoreductase activity"/>
    <property type="evidence" value="ECO:0007669"/>
    <property type="project" value="UniProtKB-KW"/>
</dbReference>
<evidence type="ECO:0000256" key="1">
    <source>
        <dbReference type="ARBA" id="ARBA00004651"/>
    </source>
</evidence>
<dbReference type="Gene3D" id="1.20.81.30">
    <property type="entry name" value="Type II secretion system (T2SS), domain F"/>
    <property type="match status" value="1"/>
</dbReference>
<evidence type="ECO:0000256" key="3">
    <source>
        <dbReference type="ARBA" id="ARBA00022475"/>
    </source>
</evidence>
<evidence type="ECO:0000256" key="2">
    <source>
        <dbReference type="ARBA" id="ARBA00005745"/>
    </source>
</evidence>
<dbReference type="Pfam" id="PF00482">
    <property type="entry name" value="T2SSF"/>
    <property type="match status" value="1"/>
</dbReference>
<proteinExistence type="inferred from homology"/>
<dbReference type="InterPro" id="IPR018076">
    <property type="entry name" value="T2SS_GspF_dom"/>
</dbReference>
<evidence type="ECO:0000313" key="8">
    <source>
        <dbReference type="EMBL" id="KKL73625.1"/>
    </source>
</evidence>
<accession>A0A0F9GW60</accession>
<dbReference type="InterPro" id="IPR003004">
    <property type="entry name" value="GspF/PilC"/>
</dbReference>
<keyword evidence="4" id="KW-0812">Transmembrane</keyword>
<keyword evidence="6" id="KW-0472">Membrane</keyword>
<comment type="similarity">
    <text evidence="2">Belongs to the GSP F family.</text>
</comment>
<dbReference type="AlphaFoldDB" id="A0A0F9GW60"/>
<dbReference type="InterPro" id="IPR042094">
    <property type="entry name" value="T2SS_GspF_sf"/>
</dbReference>